<accession>A0ABV6VEN0</accession>
<keyword evidence="4" id="KW-1185">Reference proteome</keyword>
<evidence type="ECO:0000256" key="1">
    <source>
        <dbReference type="SAM" id="MobiDB-lite"/>
    </source>
</evidence>
<feature type="compositionally biased region" description="Low complexity" evidence="1">
    <location>
        <begin position="742"/>
        <end position="788"/>
    </location>
</feature>
<keyword evidence="2" id="KW-0812">Transmembrane</keyword>
<keyword evidence="2" id="KW-0472">Membrane</keyword>
<protein>
    <submittedName>
        <fullName evidence="3">ATP-binding protein</fullName>
    </submittedName>
</protein>
<feature type="region of interest" description="Disordered" evidence="1">
    <location>
        <begin position="1"/>
        <end position="39"/>
    </location>
</feature>
<feature type="compositionally biased region" description="Pro residues" evidence="1">
    <location>
        <begin position="789"/>
        <end position="806"/>
    </location>
</feature>
<evidence type="ECO:0000256" key="2">
    <source>
        <dbReference type="SAM" id="Phobius"/>
    </source>
</evidence>
<name>A0ABV6VEN0_9ACTN</name>
<dbReference type="RefSeq" id="WP_380512634.1">
    <property type="nucleotide sequence ID" value="NZ_JBHEZX010000010.1"/>
</dbReference>
<keyword evidence="2" id="KW-1133">Transmembrane helix</keyword>
<dbReference type="EMBL" id="JBHEZX010000010">
    <property type="protein sequence ID" value="MFC1412172.1"/>
    <property type="molecule type" value="Genomic_DNA"/>
</dbReference>
<evidence type="ECO:0000313" key="4">
    <source>
        <dbReference type="Proteomes" id="UP001592582"/>
    </source>
</evidence>
<comment type="caution">
    <text evidence="3">The sequence shown here is derived from an EMBL/GenBank/DDBJ whole genome shotgun (WGS) entry which is preliminary data.</text>
</comment>
<proteinExistence type="predicted"/>
<feature type="region of interest" description="Disordered" evidence="1">
    <location>
        <begin position="698"/>
        <end position="836"/>
    </location>
</feature>
<dbReference type="InterPro" id="IPR027417">
    <property type="entry name" value="P-loop_NTPase"/>
</dbReference>
<feature type="compositionally biased region" description="Low complexity" evidence="1">
    <location>
        <begin position="712"/>
        <end position="733"/>
    </location>
</feature>
<keyword evidence="3" id="KW-0547">Nucleotide-binding</keyword>
<keyword evidence="3" id="KW-0067">ATP-binding</keyword>
<feature type="compositionally biased region" description="Low complexity" evidence="1">
    <location>
        <begin position="807"/>
        <end position="823"/>
    </location>
</feature>
<feature type="compositionally biased region" description="Polar residues" evidence="1">
    <location>
        <begin position="19"/>
        <end position="38"/>
    </location>
</feature>
<feature type="transmembrane region" description="Helical" evidence="2">
    <location>
        <begin position="657"/>
        <end position="681"/>
    </location>
</feature>
<organism evidence="3 4">
    <name type="scientific">Streptacidiphilus alkalitolerans</name>
    <dbReference type="NCBI Taxonomy" id="3342712"/>
    <lineage>
        <taxon>Bacteria</taxon>
        <taxon>Bacillati</taxon>
        <taxon>Actinomycetota</taxon>
        <taxon>Actinomycetes</taxon>
        <taxon>Kitasatosporales</taxon>
        <taxon>Streptomycetaceae</taxon>
        <taxon>Streptacidiphilus</taxon>
    </lineage>
</organism>
<dbReference type="SUPFAM" id="SSF52540">
    <property type="entry name" value="P-loop containing nucleoside triphosphate hydrolases"/>
    <property type="match status" value="1"/>
</dbReference>
<sequence>MNLPTLGEGDGDGSADRPSYNTESPAPTRISPSDSTVNLPVLPRGTASTELVRVAPAPVELPQVETAADGSARTGTVFTGELQLAVNAPDGSTAADCPPGLRPQVTAVPADPTVRPRVASGLLERDALCERLRGLLLQGRSVRLIGPQGSGRSAILDAVATACSGLAPAGVVRLTGYARTSGDLLQDLFSATHQAPGYRPGRVQLPELLRELCAIVVIDDVEFSGETLEELLAVAPESSFLITSTTATATPLSANSKVGARLEDTRLPGLSRQSSLALLARLAGRSLDETERAWAVDLWFESEGLPLRFVQAAALLRHRESAIEAMAAGVPGPEWAGPAAIEAAPFQPTVPRGDLSPARQQPTPGGFEAYLSQHGRDDEAPLVDPVPLPSVAESAAPAVRISRGLSQGARRTLGLATALGGEIPSAPHLPALIDVGHGEEALEELVAAGLATPVGTRHHRLVGGVAQLLADEWPGADSAHNAAQHFAWWTGHASVTEEQIAAEAEVLLAVMHADREHGRHHQVVLLARACAPAFALGLRWGAWERSLRFGLESARATAAVAEEAWFHHELGVLALCVGAHDRSRAELEASVALRGALGDSRGTASGRRALRQLDHVGTLLPGRTVVLAGRNGPGIGGLRRVLPFRRTDEPGATRRQIVLAVVGVVLMGVLGAAVALGVGAFGKVGAGTGMTVAPAVGDTGAADPGSSSDPVPTATDSGAAAPAGSPSSTASPSGPGGGSADPGGQQSDPGGQGTGPTSPSLSPSATITMPPTHGGTPSKTPKPTHTNSTPPPTSVSPTPTDTPTPTPSDSSSSGPVTGSASAPLPSQSGSPVSPIV</sequence>
<feature type="compositionally biased region" description="Polar residues" evidence="1">
    <location>
        <begin position="824"/>
        <end position="836"/>
    </location>
</feature>
<dbReference type="Proteomes" id="UP001592582">
    <property type="component" value="Unassembled WGS sequence"/>
</dbReference>
<reference evidence="3 4" key="1">
    <citation type="submission" date="2024-09" db="EMBL/GenBank/DDBJ databases">
        <authorList>
            <person name="Lee S.D."/>
        </authorList>
    </citation>
    <scope>NUCLEOTIDE SEQUENCE [LARGE SCALE GENOMIC DNA]</scope>
    <source>
        <strain evidence="3 4">N1-1</strain>
    </source>
</reference>
<dbReference type="GO" id="GO:0005524">
    <property type="term" value="F:ATP binding"/>
    <property type="evidence" value="ECO:0007669"/>
    <property type="project" value="UniProtKB-KW"/>
</dbReference>
<gene>
    <name evidence="3" type="ORF">ACEZDG_23170</name>
</gene>
<evidence type="ECO:0000313" key="3">
    <source>
        <dbReference type="EMBL" id="MFC1412172.1"/>
    </source>
</evidence>